<organism evidence="2 3">
    <name type="scientific">Mytilus coruscus</name>
    <name type="common">Sea mussel</name>
    <dbReference type="NCBI Taxonomy" id="42192"/>
    <lineage>
        <taxon>Eukaryota</taxon>
        <taxon>Metazoa</taxon>
        <taxon>Spiralia</taxon>
        <taxon>Lophotrochozoa</taxon>
        <taxon>Mollusca</taxon>
        <taxon>Bivalvia</taxon>
        <taxon>Autobranchia</taxon>
        <taxon>Pteriomorphia</taxon>
        <taxon>Mytilida</taxon>
        <taxon>Mytiloidea</taxon>
        <taxon>Mytilidae</taxon>
        <taxon>Mytilinae</taxon>
        <taxon>Mytilus</taxon>
    </lineage>
</organism>
<evidence type="ECO:0000313" key="3">
    <source>
        <dbReference type="Proteomes" id="UP000507470"/>
    </source>
</evidence>
<dbReference type="OrthoDB" id="5860913at2759"/>
<dbReference type="EMBL" id="CACVKT020001309">
    <property type="protein sequence ID" value="CAC5366593.1"/>
    <property type="molecule type" value="Genomic_DNA"/>
</dbReference>
<dbReference type="PANTHER" id="PTHR33064:SF37">
    <property type="entry name" value="RIBONUCLEASE H"/>
    <property type="match status" value="1"/>
</dbReference>
<dbReference type="Gene3D" id="3.30.70.270">
    <property type="match status" value="2"/>
</dbReference>
<dbReference type="SUPFAM" id="SSF56672">
    <property type="entry name" value="DNA/RNA polymerases"/>
    <property type="match status" value="1"/>
</dbReference>
<dbReference type="InterPro" id="IPR043502">
    <property type="entry name" value="DNA/RNA_pol_sf"/>
</dbReference>
<reference evidence="2 3" key="1">
    <citation type="submission" date="2020-06" db="EMBL/GenBank/DDBJ databases">
        <authorList>
            <person name="Li R."/>
            <person name="Bekaert M."/>
        </authorList>
    </citation>
    <scope>NUCLEOTIDE SEQUENCE [LARGE SCALE GENOMIC DNA]</scope>
    <source>
        <strain evidence="3">wild</strain>
    </source>
</reference>
<gene>
    <name evidence="2" type="ORF">MCOR_6818</name>
</gene>
<dbReference type="AlphaFoldDB" id="A0A6J8AG55"/>
<accession>A0A6J8AG55</accession>
<feature type="domain" description="Reverse transcriptase" evidence="1">
    <location>
        <begin position="1"/>
        <end position="67"/>
    </location>
</feature>
<dbReference type="InterPro" id="IPR043128">
    <property type="entry name" value="Rev_trsase/Diguanyl_cyclase"/>
</dbReference>
<evidence type="ECO:0000259" key="1">
    <source>
        <dbReference type="PROSITE" id="PS50878"/>
    </source>
</evidence>
<dbReference type="PANTHER" id="PTHR33064">
    <property type="entry name" value="POL PROTEIN"/>
    <property type="match status" value="1"/>
</dbReference>
<dbReference type="FunFam" id="3.30.70.270:FF:000003">
    <property type="entry name" value="Transposon Ty3-G Gag-Pol polyprotein"/>
    <property type="match status" value="1"/>
</dbReference>
<dbReference type="Pfam" id="PF00078">
    <property type="entry name" value="RVT_1"/>
    <property type="match status" value="1"/>
</dbReference>
<evidence type="ECO:0000313" key="2">
    <source>
        <dbReference type="EMBL" id="CAC5366593.1"/>
    </source>
</evidence>
<proteinExistence type="predicted"/>
<sequence>MDKVLKGLTFRSCLCYLDDILIVSETFEDHIGDLNEVFNRLATAGLKLGPKKCSFAQCSCVFLGHLISKDGIQPPADRVSAVLDMPSPTSVKRFTGEPLDFSTGFESTYKILVLEVDPMTKLLKKSVKFKWGIEQEQAFKKVKTLLVNSPVLAFPITTCRFTLQLTHRVKE</sequence>
<dbReference type="InterPro" id="IPR000477">
    <property type="entry name" value="RT_dom"/>
</dbReference>
<protein>
    <recommendedName>
        <fullName evidence="1">Reverse transcriptase domain-containing protein</fullName>
    </recommendedName>
</protein>
<dbReference type="InterPro" id="IPR051320">
    <property type="entry name" value="Viral_Replic_Matur_Polypro"/>
</dbReference>
<dbReference type="Proteomes" id="UP000507470">
    <property type="component" value="Unassembled WGS sequence"/>
</dbReference>
<dbReference type="PROSITE" id="PS50878">
    <property type="entry name" value="RT_POL"/>
    <property type="match status" value="1"/>
</dbReference>
<name>A0A6J8AG55_MYTCO</name>
<keyword evidence="3" id="KW-1185">Reference proteome</keyword>